<dbReference type="Gene3D" id="3.60.15.10">
    <property type="entry name" value="Ribonuclease Z/Hydroxyacylglutathione hydrolase-like"/>
    <property type="match status" value="1"/>
</dbReference>
<dbReference type="PANTHER" id="PTHR43546:SF3">
    <property type="entry name" value="UPF0173 METAL-DEPENDENT HYDROLASE MJ1163"/>
    <property type="match status" value="1"/>
</dbReference>
<dbReference type="InterPro" id="IPR036866">
    <property type="entry name" value="RibonucZ/Hydroxyglut_hydro"/>
</dbReference>
<evidence type="ECO:0000313" key="2">
    <source>
        <dbReference type="EMBL" id="GIG98105.1"/>
    </source>
</evidence>
<comment type="caution">
    <text evidence="2">The sequence shown here is derived from an EMBL/GenBank/DDBJ whole genome shotgun (WGS) entry which is preliminary data.</text>
</comment>
<keyword evidence="3" id="KW-1185">Reference proteome</keyword>
<reference evidence="2 3" key="1">
    <citation type="submission" date="2021-01" db="EMBL/GenBank/DDBJ databases">
        <title>Whole genome shotgun sequence of Plantactinospora mayteni NBRC 109088.</title>
        <authorList>
            <person name="Komaki H."/>
            <person name="Tamura T."/>
        </authorList>
    </citation>
    <scope>NUCLEOTIDE SEQUENCE [LARGE SCALE GENOMIC DNA]</scope>
    <source>
        <strain evidence="2 3">NBRC 109088</strain>
    </source>
</reference>
<proteinExistence type="predicted"/>
<dbReference type="Proteomes" id="UP000621500">
    <property type="component" value="Unassembled WGS sequence"/>
</dbReference>
<dbReference type="EMBL" id="BONX01000032">
    <property type="protein sequence ID" value="GIG98105.1"/>
    <property type="molecule type" value="Genomic_DNA"/>
</dbReference>
<protein>
    <submittedName>
        <fullName evidence="2">MBL fold metallo-hydrolase</fullName>
    </submittedName>
</protein>
<feature type="domain" description="Metallo-beta-lactamase" evidence="1">
    <location>
        <begin position="7"/>
        <end position="179"/>
    </location>
</feature>
<evidence type="ECO:0000259" key="1">
    <source>
        <dbReference type="SMART" id="SM00849"/>
    </source>
</evidence>
<dbReference type="PANTHER" id="PTHR43546">
    <property type="entry name" value="UPF0173 METAL-DEPENDENT HYDROLASE MJ1163-RELATED"/>
    <property type="match status" value="1"/>
</dbReference>
<name>A0ABQ4ETY3_9ACTN</name>
<dbReference type="InterPro" id="IPR001279">
    <property type="entry name" value="Metallo-B-lactamas"/>
</dbReference>
<dbReference type="SUPFAM" id="SSF56281">
    <property type="entry name" value="Metallo-hydrolase/oxidoreductase"/>
    <property type="match status" value="1"/>
</dbReference>
<dbReference type="SMART" id="SM00849">
    <property type="entry name" value="Lactamase_B"/>
    <property type="match status" value="1"/>
</dbReference>
<organism evidence="2 3">
    <name type="scientific">Plantactinospora mayteni</name>
    <dbReference type="NCBI Taxonomy" id="566021"/>
    <lineage>
        <taxon>Bacteria</taxon>
        <taxon>Bacillati</taxon>
        <taxon>Actinomycetota</taxon>
        <taxon>Actinomycetes</taxon>
        <taxon>Micromonosporales</taxon>
        <taxon>Micromonosporaceae</taxon>
        <taxon>Plantactinospora</taxon>
    </lineage>
</organism>
<sequence length="215" mass="23389">MRMIKYTHACVRLEADGRSLLIDPGIWAEAEALDSVDHVLVTHEHFDHLDTERISAAVATNPALRIYTHADVARQLADLGPAVVPVASGDEFDAGGFRVRAVGRDHAEIYQGLPGIPNLGFVVDVGTTGGGLYHPGDAFFVPDLPVATLLVPTSAPWLKVAESLDFVRAVKPRRAYSIHDAVVSERGAPIVDRWFEQKAETEYSRIPPGQSVTFD</sequence>
<evidence type="ECO:0000313" key="3">
    <source>
        <dbReference type="Proteomes" id="UP000621500"/>
    </source>
</evidence>
<dbReference type="InterPro" id="IPR050114">
    <property type="entry name" value="UPF0173_UPF0282_UlaG_hydrolase"/>
</dbReference>
<dbReference type="RefSeq" id="WP_203859574.1">
    <property type="nucleotide sequence ID" value="NZ_BAAAZQ010000010.1"/>
</dbReference>
<accession>A0ABQ4ETY3</accession>
<gene>
    <name evidence="2" type="ORF">Pma05_46780</name>
</gene>
<dbReference type="Pfam" id="PF13483">
    <property type="entry name" value="Lactamase_B_3"/>
    <property type="match status" value="1"/>
</dbReference>